<reference evidence="1 2" key="1">
    <citation type="submission" date="2021-06" db="EMBL/GenBank/DDBJ databases">
        <title>Caerostris extrusa draft genome.</title>
        <authorList>
            <person name="Kono N."/>
            <person name="Arakawa K."/>
        </authorList>
    </citation>
    <scope>NUCLEOTIDE SEQUENCE [LARGE SCALE GENOMIC DNA]</scope>
</reference>
<dbReference type="Proteomes" id="UP001054945">
    <property type="component" value="Unassembled WGS sequence"/>
</dbReference>
<protein>
    <submittedName>
        <fullName evidence="1">Uncharacterized protein</fullName>
    </submittedName>
</protein>
<organism evidence="1 2">
    <name type="scientific">Caerostris extrusa</name>
    <name type="common">Bark spider</name>
    <name type="synonym">Caerostris bankana</name>
    <dbReference type="NCBI Taxonomy" id="172846"/>
    <lineage>
        <taxon>Eukaryota</taxon>
        <taxon>Metazoa</taxon>
        <taxon>Ecdysozoa</taxon>
        <taxon>Arthropoda</taxon>
        <taxon>Chelicerata</taxon>
        <taxon>Arachnida</taxon>
        <taxon>Araneae</taxon>
        <taxon>Araneomorphae</taxon>
        <taxon>Entelegynae</taxon>
        <taxon>Araneoidea</taxon>
        <taxon>Araneidae</taxon>
        <taxon>Caerostris</taxon>
    </lineage>
</organism>
<accession>A0AAV4TLR7</accession>
<dbReference type="AlphaFoldDB" id="A0AAV4TLR7"/>
<comment type="caution">
    <text evidence="1">The sequence shown here is derived from an EMBL/GenBank/DDBJ whole genome shotgun (WGS) entry which is preliminary data.</text>
</comment>
<evidence type="ECO:0000313" key="1">
    <source>
        <dbReference type="EMBL" id="GIY46051.1"/>
    </source>
</evidence>
<keyword evidence="2" id="KW-1185">Reference proteome</keyword>
<sequence length="94" mass="10356">MTPEDPPRKERRLNPTECPINTESCSSPLVSSEKCQVGSLGQTSPIVWANRAFMAPDLSPKRCLMSHRRSSLALTSISFQRSSLARLGMSSSNF</sequence>
<name>A0AAV4TLR7_CAEEX</name>
<dbReference type="EMBL" id="BPLR01011361">
    <property type="protein sequence ID" value="GIY46051.1"/>
    <property type="molecule type" value="Genomic_DNA"/>
</dbReference>
<evidence type="ECO:0000313" key="2">
    <source>
        <dbReference type="Proteomes" id="UP001054945"/>
    </source>
</evidence>
<gene>
    <name evidence="1" type="ORF">CEXT_25031</name>
</gene>
<proteinExistence type="predicted"/>